<dbReference type="InterPro" id="IPR050229">
    <property type="entry name" value="GlpE_sulfurtransferase"/>
</dbReference>
<dbReference type="CDD" id="cd00158">
    <property type="entry name" value="RHOD"/>
    <property type="match status" value="1"/>
</dbReference>
<dbReference type="SMART" id="SM00450">
    <property type="entry name" value="RHOD"/>
    <property type="match status" value="1"/>
</dbReference>
<proteinExistence type="predicted"/>
<dbReference type="RefSeq" id="WP_044198280.1">
    <property type="nucleotide sequence ID" value="NZ_JMCB01000024.1"/>
</dbReference>
<dbReference type="PANTHER" id="PTHR43031">
    <property type="entry name" value="FAD-DEPENDENT OXIDOREDUCTASE"/>
    <property type="match status" value="1"/>
</dbReference>
<dbReference type="OrthoDB" id="285281at2"/>
<protein>
    <submittedName>
        <fullName evidence="2">Rhodanese-like domain protein</fullName>
    </submittedName>
</protein>
<dbReference type="Pfam" id="PF00581">
    <property type="entry name" value="Rhodanese"/>
    <property type="match status" value="1"/>
</dbReference>
<dbReference type="AlphaFoldDB" id="A0A085W2U7"/>
<name>A0A085W2U7_9BACT</name>
<evidence type="ECO:0000313" key="3">
    <source>
        <dbReference type="Proteomes" id="UP000028725"/>
    </source>
</evidence>
<dbReference type="SUPFAM" id="SSF52821">
    <property type="entry name" value="Rhodanese/Cell cycle control phosphatase"/>
    <property type="match status" value="1"/>
</dbReference>
<organism evidence="2 3">
    <name type="scientific">Hyalangium minutum</name>
    <dbReference type="NCBI Taxonomy" id="394096"/>
    <lineage>
        <taxon>Bacteria</taxon>
        <taxon>Pseudomonadati</taxon>
        <taxon>Myxococcota</taxon>
        <taxon>Myxococcia</taxon>
        <taxon>Myxococcales</taxon>
        <taxon>Cystobacterineae</taxon>
        <taxon>Archangiaceae</taxon>
        <taxon>Hyalangium</taxon>
    </lineage>
</organism>
<dbReference type="EMBL" id="JMCB01000024">
    <property type="protein sequence ID" value="KFE62010.1"/>
    <property type="molecule type" value="Genomic_DNA"/>
</dbReference>
<gene>
    <name evidence="2" type="ORF">DB31_4453</name>
</gene>
<dbReference type="InterPro" id="IPR036873">
    <property type="entry name" value="Rhodanese-like_dom_sf"/>
</dbReference>
<dbReference type="Gene3D" id="3.40.250.10">
    <property type="entry name" value="Rhodanese-like domain"/>
    <property type="match status" value="1"/>
</dbReference>
<evidence type="ECO:0000259" key="1">
    <source>
        <dbReference type="PROSITE" id="PS50206"/>
    </source>
</evidence>
<keyword evidence="3" id="KW-1185">Reference proteome</keyword>
<dbReference type="PATRIC" id="fig|394096.3.peg.8186"/>
<dbReference type="STRING" id="394096.DB31_4453"/>
<sequence length="200" mass="21797">MSSTWIYPIRPQELGTLPPSARRIDVREPAEFDGLLGRLPGSELVPLATLLDATVPWPRDVPLLLICRSGARSMKAARLLAEQGFTSLYNLEGGMLAVNEAGLTVEGPGVPPRVSAGHARDALCVATRELYGALPSPPCESLFEKLSAFSHPERASLFQAIERLGSRARADGLPEEAIDRTLRRMRDLISLLEHREVPPS</sequence>
<dbReference type="InterPro" id="IPR001763">
    <property type="entry name" value="Rhodanese-like_dom"/>
</dbReference>
<feature type="domain" description="Rhodanese" evidence="1">
    <location>
        <begin position="24"/>
        <end position="107"/>
    </location>
</feature>
<comment type="caution">
    <text evidence="2">The sequence shown here is derived from an EMBL/GenBank/DDBJ whole genome shotgun (WGS) entry which is preliminary data.</text>
</comment>
<dbReference type="PROSITE" id="PS50206">
    <property type="entry name" value="RHODANESE_3"/>
    <property type="match status" value="1"/>
</dbReference>
<evidence type="ECO:0000313" key="2">
    <source>
        <dbReference type="EMBL" id="KFE62010.1"/>
    </source>
</evidence>
<reference evidence="2 3" key="1">
    <citation type="submission" date="2014-04" db="EMBL/GenBank/DDBJ databases">
        <title>Genome assembly of Hyalangium minutum DSM 14724.</title>
        <authorList>
            <person name="Sharma G."/>
            <person name="Subramanian S."/>
        </authorList>
    </citation>
    <scope>NUCLEOTIDE SEQUENCE [LARGE SCALE GENOMIC DNA]</scope>
    <source>
        <strain evidence="2 3">DSM 14724</strain>
    </source>
</reference>
<accession>A0A085W2U7</accession>
<dbReference type="Proteomes" id="UP000028725">
    <property type="component" value="Unassembled WGS sequence"/>
</dbReference>
<dbReference type="PANTHER" id="PTHR43031:SF16">
    <property type="entry name" value="OXIDOREDUCTASE"/>
    <property type="match status" value="1"/>
</dbReference>